<dbReference type="Gene3D" id="2.60.40.10">
    <property type="entry name" value="Immunoglobulins"/>
    <property type="match status" value="3"/>
</dbReference>
<keyword evidence="7" id="KW-1133">Transmembrane helix</keyword>
<evidence type="ECO:0000256" key="1">
    <source>
        <dbReference type="ARBA" id="ARBA00004479"/>
    </source>
</evidence>
<dbReference type="Proteomes" id="UP000694549">
    <property type="component" value="Unplaced"/>
</dbReference>
<dbReference type="PANTHER" id="PTHR11640:SF164">
    <property type="entry name" value="MAM DOMAIN-CONTAINING GLYCOSYLPHOSPHATIDYLINOSITOL ANCHOR PROTEIN 1"/>
    <property type="match status" value="1"/>
</dbReference>
<accession>A0A8B9V4E9</accession>
<protein>
    <submittedName>
        <fullName evidence="9">Myelin associated glycoprotein</fullName>
    </submittedName>
</protein>
<dbReference type="InterPro" id="IPR051275">
    <property type="entry name" value="Cell_adhesion_signaling"/>
</dbReference>
<evidence type="ECO:0000256" key="2">
    <source>
        <dbReference type="ARBA" id="ARBA00023136"/>
    </source>
</evidence>
<keyword evidence="7" id="KW-0812">Transmembrane</keyword>
<dbReference type="GO" id="GO:0005886">
    <property type="term" value="C:plasma membrane"/>
    <property type="evidence" value="ECO:0007669"/>
    <property type="project" value="TreeGrafter"/>
</dbReference>
<feature type="domain" description="Ig-like" evidence="8">
    <location>
        <begin position="210"/>
        <end position="294"/>
    </location>
</feature>
<dbReference type="Pfam" id="PF13927">
    <property type="entry name" value="Ig_3"/>
    <property type="match status" value="2"/>
</dbReference>
<dbReference type="InterPro" id="IPR003598">
    <property type="entry name" value="Ig_sub2"/>
</dbReference>
<evidence type="ECO:0000256" key="5">
    <source>
        <dbReference type="ARBA" id="ARBA00023319"/>
    </source>
</evidence>
<evidence type="ECO:0000256" key="6">
    <source>
        <dbReference type="SAM" id="MobiDB-lite"/>
    </source>
</evidence>
<evidence type="ECO:0000256" key="3">
    <source>
        <dbReference type="ARBA" id="ARBA00023157"/>
    </source>
</evidence>
<reference evidence="9" key="2">
    <citation type="submission" date="2025-09" db="UniProtKB">
        <authorList>
            <consortium name="Ensembl"/>
        </authorList>
    </citation>
    <scope>IDENTIFICATION</scope>
</reference>
<keyword evidence="5" id="KW-0393">Immunoglobulin domain</keyword>
<sequence>MGTPLAPPGPSRDPITIPRGPSETPHPLLGTRGGSWAAWMPPAVAGLEGTCVVLPCRFEYPEELRPAAVHGLWYFGSPYPKSYPPVVARSRPAAVHESFAGRAELLGDTGLRDCSLRLWRLSPELAGKYYFRGDLGGYNQYSFSEHTTLEVLGELGGALRDTVGSLGSLGAVGSLGHDGVIGVPCVPGVPVCCGVPFPPNPPSPPTPVEPQVVGLWGPSEVVEGAQVELGCEAEGRPLPLLSWFRGAAVLREEPATPALRLLLPRVAPAHAGAYSCVAENRHGRHNRTLLLRVAYAPRAPVVNGTLWVVAGEPVTVTCGADSDPAPILTVLRGRRALAVAVYEARVTLELAAARPEDAGEYLCLAENQHGQRATAFNITVEYPPVVLPESRCTAGGGDGVRCVCSAAAVPEAAVVFELPSRNLTVAEGHRDFAAAPRGGPGTGGGPGGGVTGILTLRGALEPRLAVLCAARNPHGVTARQLRFHHPGQHRGLVWAKVGPVGAVVAFAIVIALVCYLSQSRQMLILGTRPLGSTPFRGHSHLGTLPYRDTPMALATPPAPPT</sequence>
<dbReference type="SMART" id="SM00408">
    <property type="entry name" value="IGc2"/>
    <property type="match status" value="2"/>
</dbReference>
<evidence type="ECO:0000256" key="7">
    <source>
        <dbReference type="SAM" id="Phobius"/>
    </source>
</evidence>
<dbReference type="PROSITE" id="PS50835">
    <property type="entry name" value="IG_LIKE"/>
    <property type="match status" value="2"/>
</dbReference>
<keyword evidence="4" id="KW-0325">Glycoprotein</keyword>
<dbReference type="Ensembl" id="ENSAZOT00000017512.1">
    <property type="protein sequence ID" value="ENSAZOP00000016280.1"/>
    <property type="gene ID" value="ENSAZOG00000010064.1"/>
</dbReference>
<name>A0A8B9V4E9_9AVES</name>
<dbReference type="GO" id="GO:0005911">
    <property type="term" value="C:cell-cell junction"/>
    <property type="evidence" value="ECO:0007669"/>
    <property type="project" value="TreeGrafter"/>
</dbReference>
<dbReference type="SMART" id="SM00409">
    <property type="entry name" value="IG"/>
    <property type="match status" value="3"/>
</dbReference>
<feature type="region of interest" description="Disordered" evidence="6">
    <location>
        <begin position="1"/>
        <end position="28"/>
    </location>
</feature>
<feature type="compositionally biased region" description="Pro residues" evidence="6">
    <location>
        <begin position="1"/>
        <end position="11"/>
    </location>
</feature>
<dbReference type="InterPro" id="IPR036179">
    <property type="entry name" value="Ig-like_dom_sf"/>
</dbReference>
<dbReference type="PANTHER" id="PTHR11640">
    <property type="entry name" value="NEPHRIN"/>
    <property type="match status" value="1"/>
</dbReference>
<keyword evidence="3" id="KW-1015">Disulfide bond</keyword>
<dbReference type="InterPro" id="IPR007110">
    <property type="entry name" value="Ig-like_dom"/>
</dbReference>
<proteinExistence type="predicted"/>
<reference evidence="9" key="1">
    <citation type="submission" date="2025-08" db="UniProtKB">
        <authorList>
            <consortium name="Ensembl"/>
        </authorList>
    </citation>
    <scope>IDENTIFICATION</scope>
</reference>
<evidence type="ECO:0000313" key="10">
    <source>
        <dbReference type="Proteomes" id="UP000694549"/>
    </source>
</evidence>
<comment type="subcellular location">
    <subcellularLocation>
        <location evidence="1">Membrane</location>
        <topology evidence="1">Single-pass type I membrane protein</topology>
    </subcellularLocation>
</comment>
<evidence type="ECO:0000259" key="8">
    <source>
        <dbReference type="PROSITE" id="PS50835"/>
    </source>
</evidence>
<feature type="domain" description="Ig-like" evidence="8">
    <location>
        <begin position="297"/>
        <end position="379"/>
    </location>
</feature>
<organism evidence="9 10">
    <name type="scientific">Anas zonorhyncha</name>
    <name type="common">Eastern spot-billed duck</name>
    <dbReference type="NCBI Taxonomy" id="75864"/>
    <lineage>
        <taxon>Eukaryota</taxon>
        <taxon>Metazoa</taxon>
        <taxon>Chordata</taxon>
        <taxon>Craniata</taxon>
        <taxon>Vertebrata</taxon>
        <taxon>Euteleostomi</taxon>
        <taxon>Archelosauria</taxon>
        <taxon>Archosauria</taxon>
        <taxon>Dinosauria</taxon>
        <taxon>Saurischia</taxon>
        <taxon>Theropoda</taxon>
        <taxon>Coelurosauria</taxon>
        <taxon>Aves</taxon>
        <taxon>Neognathae</taxon>
        <taxon>Galloanserae</taxon>
        <taxon>Anseriformes</taxon>
        <taxon>Anatidae</taxon>
        <taxon>Anatinae</taxon>
        <taxon>Anas</taxon>
    </lineage>
</organism>
<keyword evidence="2 7" id="KW-0472">Membrane</keyword>
<dbReference type="InterPro" id="IPR003599">
    <property type="entry name" value="Ig_sub"/>
</dbReference>
<dbReference type="GO" id="GO:0050839">
    <property type="term" value="F:cell adhesion molecule binding"/>
    <property type="evidence" value="ECO:0007669"/>
    <property type="project" value="TreeGrafter"/>
</dbReference>
<keyword evidence="10" id="KW-1185">Reference proteome</keyword>
<dbReference type="GO" id="GO:0098609">
    <property type="term" value="P:cell-cell adhesion"/>
    <property type="evidence" value="ECO:0007669"/>
    <property type="project" value="TreeGrafter"/>
</dbReference>
<dbReference type="SUPFAM" id="SSF48726">
    <property type="entry name" value="Immunoglobulin"/>
    <property type="match status" value="3"/>
</dbReference>
<dbReference type="CDD" id="cd00096">
    <property type="entry name" value="Ig"/>
    <property type="match status" value="1"/>
</dbReference>
<dbReference type="InterPro" id="IPR013783">
    <property type="entry name" value="Ig-like_fold"/>
</dbReference>
<dbReference type="AlphaFoldDB" id="A0A8B9V4E9"/>
<evidence type="ECO:0000256" key="4">
    <source>
        <dbReference type="ARBA" id="ARBA00023180"/>
    </source>
</evidence>
<evidence type="ECO:0000313" key="9">
    <source>
        <dbReference type="Ensembl" id="ENSAZOP00000016280.1"/>
    </source>
</evidence>
<feature type="transmembrane region" description="Helical" evidence="7">
    <location>
        <begin position="493"/>
        <end position="516"/>
    </location>
</feature>